<protein>
    <recommendedName>
        <fullName evidence="2">Capsid protein</fullName>
    </recommendedName>
</protein>
<dbReference type="SUPFAM" id="SSF56563">
    <property type="entry name" value="Major capsid protein gp5"/>
    <property type="match status" value="1"/>
</dbReference>
<comment type="caution">
    <text evidence="1">The sequence shown here is derived from an EMBL/GenBank/DDBJ whole genome shotgun (WGS) entry which is preliminary data.</text>
</comment>
<sequence>SFDGTSALYYDPFAKIDKRKDICKSMIEKSIKIQKQSIDTQTGGAGTAGTALIPVYVDPAVVDRTRRLTPLTELFPRRAIRGLTYDYIPLTAKGGAAWNFEDASQDDQVDTYTRNTVGIKFLYAVGRITGPSIAAMRGFIDPTQLDLAVKTQSIKEAEEDMIINGDASTNPEEPDGMIQLISTNTTAISASVTLVDIRAEIATTFNANGAVTLAVTDASTHNYIKKLLMDFQRQPAPPAEGLPFGIPGSFQFDELTFIKDRFMPTTSGSRRILILDQRYIFLAVLQDVTYEELAKGNDTNKYMLKEYLAFIMTFEGSSSQITSIT</sequence>
<name>A0A0F8Y0I6_9ZZZZ</name>
<evidence type="ECO:0000313" key="1">
    <source>
        <dbReference type="EMBL" id="KKK47749.1"/>
    </source>
</evidence>
<accession>A0A0F8Y0I6</accession>
<gene>
    <name evidence="1" type="ORF">LCGC14_3152040</name>
</gene>
<dbReference type="EMBL" id="LAZR01069414">
    <property type="protein sequence ID" value="KKK47749.1"/>
    <property type="molecule type" value="Genomic_DNA"/>
</dbReference>
<proteinExistence type="predicted"/>
<dbReference type="InterPro" id="IPR035198">
    <property type="entry name" value="SU10_MCP"/>
</dbReference>
<feature type="non-terminal residue" evidence="1">
    <location>
        <position position="1"/>
    </location>
</feature>
<dbReference type="Pfam" id="PF17236">
    <property type="entry name" value="SU10_MCP"/>
    <property type="match status" value="1"/>
</dbReference>
<evidence type="ECO:0008006" key="2">
    <source>
        <dbReference type="Google" id="ProtNLM"/>
    </source>
</evidence>
<dbReference type="AlphaFoldDB" id="A0A0F8Y0I6"/>
<reference evidence="1" key="1">
    <citation type="journal article" date="2015" name="Nature">
        <title>Complex archaea that bridge the gap between prokaryotes and eukaryotes.</title>
        <authorList>
            <person name="Spang A."/>
            <person name="Saw J.H."/>
            <person name="Jorgensen S.L."/>
            <person name="Zaremba-Niedzwiedzka K."/>
            <person name="Martijn J."/>
            <person name="Lind A.E."/>
            <person name="van Eijk R."/>
            <person name="Schleper C."/>
            <person name="Guy L."/>
            <person name="Ettema T.J."/>
        </authorList>
    </citation>
    <scope>NUCLEOTIDE SEQUENCE</scope>
</reference>
<organism evidence="1">
    <name type="scientific">marine sediment metagenome</name>
    <dbReference type="NCBI Taxonomy" id="412755"/>
    <lineage>
        <taxon>unclassified sequences</taxon>
        <taxon>metagenomes</taxon>
        <taxon>ecological metagenomes</taxon>
    </lineage>
</organism>